<dbReference type="EMBL" id="LNIX01000011">
    <property type="protein sequence ID" value="OXA48687.1"/>
    <property type="molecule type" value="Genomic_DNA"/>
</dbReference>
<comment type="caution">
    <text evidence="2">The sequence shown here is derived from an EMBL/GenBank/DDBJ whole genome shotgun (WGS) entry which is preliminary data.</text>
</comment>
<protein>
    <submittedName>
        <fullName evidence="2">Uncharacterized protein</fullName>
    </submittedName>
</protein>
<organism evidence="2 3">
    <name type="scientific">Folsomia candida</name>
    <name type="common">Springtail</name>
    <dbReference type="NCBI Taxonomy" id="158441"/>
    <lineage>
        <taxon>Eukaryota</taxon>
        <taxon>Metazoa</taxon>
        <taxon>Ecdysozoa</taxon>
        <taxon>Arthropoda</taxon>
        <taxon>Hexapoda</taxon>
        <taxon>Collembola</taxon>
        <taxon>Entomobryomorpha</taxon>
        <taxon>Isotomoidea</taxon>
        <taxon>Isotomidae</taxon>
        <taxon>Proisotominae</taxon>
        <taxon>Folsomia</taxon>
    </lineage>
</organism>
<name>A0A226DVH4_FOLCA</name>
<proteinExistence type="predicted"/>
<gene>
    <name evidence="2" type="ORF">Fcan01_16443</name>
</gene>
<evidence type="ECO:0000313" key="2">
    <source>
        <dbReference type="EMBL" id="OXA48687.1"/>
    </source>
</evidence>
<accession>A0A226DVH4</accession>
<evidence type="ECO:0000256" key="1">
    <source>
        <dbReference type="SAM" id="Phobius"/>
    </source>
</evidence>
<evidence type="ECO:0000313" key="3">
    <source>
        <dbReference type="Proteomes" id="UP000198287"/>
    </source>
</evidence>
<sequence length="252" mass="28994">MDVEGIRLMMPFDLLVRTNVDGVPTSDYYRYRVFYLEILFRCDRMRELSYRKYKSVYMKVAENLYNTVKSNLNSAAFAQAGNSNKPPNDIKTSVLDYPIRPVEYDEQDSYGVINSLNTCGLVKVALMDTKENIAAITSFLNDHQQKVTYVQGDGDYFFTTTRGWVIPPVRSNYVEKRLKVLISSGILINWKVVYNLWRPIKLLGHYANWTGAKVEAVSRLDFCSKVTTGFYICGICFRISVIVLIAEILRHV</sequence>
<keyword evidence="1" id="KW-0472">Membrane</keyword>
<dbReference type="Proteomes" id="UP000198287">
    <property type="component" value="Unassembled WGS sequence"/>
</dbReference>
<feature type="transmembrane region" description="Helical" evidence="1">
    <location>
        <begin position="229"/>
        <end position="249"/>
    </location>
</feature>
<keyword evidence="3" id="KW-1185">Reference proteome</keyword>
<dbReference type="AlphaFoldDB" id="A0A226DVH4"/>
<reference evidence="2 3" key="1">
    <citation type="submission" date="2015-12" db="EMBL/GenBank/DDBJ databases">
        <title>The genome of Folsomia candida.</title>
        <authorList>
            <person name="Faddeeva A."/>
            <person name="Derks M.F."/>
            <person name="Anvar Y."/>
            <person name="Smit S."/>
            <person name="Van Straalen N."/>
            <person name="Roelofs D."/>
        </authorList>
    </citation>
    <scope>NUCLEOTIDE SEQUENCE [LARGE SCALE GENOMIC DNA]</scope>
    <source>
        <strain evidence="2 3">VU population</strain>
        <tissue evidence="2">Whole body</tissue>
    </source>
</reference>
<keyword evidence="1" id="KW-0812">Transmembrane</keyword>
<keyword evidence="1" id="KW-1133">Transmembrane helix</keyword>